<comment type="caution">
    <text evidence="1">The sequence shown here is derived from an EMBL/GenBank/DDBJ whole genome shotgun (WGS) entry which is preliminary data.</text>
</comment>
<keyword evidence="2" id="KW-1185">Reference proteome</keyword>
<proteinExistence type="predicted"/>
<accession>A0ABP8ZCN2</accession>
<protein>
    <submittedName>
        <fullName evidence="1">YdcF family protein</fullName>
    </submittedName>
</protein>
<gene>
    <name evidence="1" type="ORF">GCM10025783_27530</name>
</gene>
<reference evidence="2" key="1">
    <citation type="journal article" date="2019" name="Int. J. Syst. Evol. Microbiol.">
        <title>The Global Catalogue of Microorganisms (GCM) 10K type strain sequencing project: providing services to taxonomists for standard genome sequencing and annotation.</title>
        <authorList>
            <consortium name="The Broad Institute Genomics Platform"/>
            <consortium name="The Broad Institute Genome Sequencing Center for Infectious Disease"/>
            <person name="Wu L."/>
            <person name="Ma J."/>
        </authorList>
    </citation>
    <scope>NUCLEOTIDE SEQUENCE [LARGE SCALE GENOMIC DNA]</scope>
    <source>
        <strain evidence="2">JCM 19015</strain>
    </source>
</reference>
<name>A0ABP8ZCN2_9MICO</name>
<dbReference type="RefSeq" id="WP_345481868.1">
    <property type="nucleotide sequence ID" value="NZ_BAABLP010000006.1"/>
</dbReference>
<organism evidence="1 2">
    <name type="scientific">Amnibacterium soli</name>
    <dbReference type="NCBI Taxonomy" id="1282736"/>
    <lineage>
        <taxon>Bacteria</taxon>
        <taxon>Bacillati</taxon>
        <taxon>Actinomycetota</taxon>
        <taxon>Actinomycetes</taxon>
        <taxon>Micrococcales</taxon>
        <taxon>Microbacteriaceae</taxon>
        <taxon>Amnibacterium</taxon>
    </lineage>
</organism>
<evidence type="ECO:0000313" key="2">
    <source>
        <dbReference type="Proteomes" id="UP001500121"/>
    </source>
</evidence>
<dbReference type="EMBL" id="BAABLP010000006">
    <property type="protein sequence ID" value="GAA4753134.1"/>
    <property type="molecule type" value="Genomic_DNA"/>
</dbReference>
<sequence>MRARRIVRRTGLAALGGLVVWALVGLPFFVFPATDPVPAHADVVLVLGPPVQERVAVAERLLAEHRVGTALVSVPGPETQWGVTALCARSDVICFRPDPSTTRGEARELRAQAAAHGWRSAVVTSMPAHLARARSIVGRCFSTLSMVPDAEGPFRGWPYQYAYQTAATVKSWFLPGC</sequence>
<evidence type="ECO:0000313" key="1">
    <source>
        <dbReference type="EMBL" id="GAA4753134.1"/>
    </source>
</evidence>
<dbReference type="Proteomes" id="UP001500121">
    <property type="component" value="Unassembled WGS sequence"/>
</dbReference>